<dbReference type="UniPathway" id="UPA00142">
    <property type="reaction ID" value="UER00209"/>
</dbReference>
<dbReference type="Proteomes" id="UP000011686">
    <property type="component" value="Chromosome"/>
</dbReference>
<dbReference type="GO" id="GO:0005524">
    <property type="term" value="F:ATP binding"/>
    <property type="evidence" value="ECO:0007669"/>
    <property type="project" value="UniProtKB-KW"/>
</dbReference>
<evidence type="ECO:0000256" key="8">
    <source>
        <dbReference type="HAMAP-Rule" id="MF_00578"/>
    </source>
</evidence>
<name>M1L3P9_9PROT</name>
<feature type="domain" description="Glutamate--cysteine ligase" evidence="10">
    <location>
        <begin position="23"/>
        <end position="386"/>
    </location>
</feature>
<evidence type="ECO:0000256" key="1">
    <source>
        <dbReference type="ARBA" id="ARBA00005006"/>
    </source>
</evidence>
<keyword evidence="3 8" id="KW-0436">Ligase</keyword>
<evidence type="ECO:0000313" key="12">
    <source>
        <dbReference type="Proteomes" id="UP000011686"/>
    </source>
</evidence>
<accession>M1L3P9</accession>
<dbReference type="Pfam" id="PF04262">
    <property type="entry name" value="Glu_cys_ligase"/>
    <property type="match status" value="1"/>
</dbReference>
<evidence type="ECO:0000256" key="5">
    <source>
        <dbReference type="ARBA" id="ARBA00022741"/>
    </source>
</evidence>
<dbReference type="STRING" id="1208918.CDEE_0280"/>
<dbReference type="Gene3D" id="3.30.590.20">
    <property type="match status" value="1"/>
</dbReference>
<evidence type="ECO:0000256" key="9">
    <source>
        <dbReference type="RuleBase" id="RU004391"/>
    </source>
</evidence>
<dbReference type="HAMAP" id="MF_00578">
    <property type="entry name" value="Glu_cys_ligase"/>
    <property type="match status" value="1"/>
</dbReference>
<dbReference type="SUPFAM" id="SSF55931">
    <property type="entry name" value="Glutamine synthetase/guanido kinase"/>
    <property type="match status" value="1"/>
</dbReference>
<dbReference type="NCBIfam" id="TIGR01434">
    <property type="entry name" value="glu_cys_ligase"/>
    <property type="match status" value="1"/>
</dbReference>
<comment type="similarity">
    <text evidence="2 8">Belongs to the glutamate--cysteine ligase type 1 family. Type 1 subfamily.</text>
</comment>
<keyword evidence="5 8" id="KW-0547">Nucleotide-binding</keyword>
<dbReference type="EC" id="6.3.2.2" evidence="8"/>
<dbReference type="InterPro" id="IPR006334">
    <property type="entry name" value="Glut_cys_ligase"/>
</dbReference>
<gene>
    <name evidence="8" type="primary">gshA</name>
    <name evidence="11" type="ORF">CDEE_0280</name>
</gene>
<dbReference type="GO" id="GO:0006750">
    <property type="term" value="P:glutathione biosynthetic process"/>
    <property type="evidence" value="ECO:0007669"/>
    <property type="project" value="UniProtKB-UniRule"/>
</dbReference>
<dbReference type="PANTHER" id="PTHR38761">
    <property type="entry name" value="GLUTAMATE--CYSTEINE LIGASE"/>
    <property type="match status" value="1"/>
</dbReference>
<protein>
    <recommendedName>
        <fullName evidence="8">Glutamate--cysteine ligase</fullName>
        <ecNumber evidence="8">6.3.2.2</ecNumber>
    </recommendedName>
    <alternativeName>
        <fullName evidence="8">Gamma-ECS</fullName>
        <shortName evidence="8">GCS</shortName>
    </alternativeName>
    <alternativeName>
        <fullName evidence="8">Gamma-glutamylcysteine synthetase</fullName>
    </alternativeName>
</protein>
<dbReference type="EMBL" id="CP003804">
    <property type="protein sequence ID" value="AGF47363.1"/>
    <property type="molecule type" value="Genomic_DNA"/>
</dbReference>
<dbReference type="GO" id="GO:0005829">
    <property type="term" value="C:cytosol"/>
    <property type="evidence" value="ECO:0007669"/>
    <property type="project" value="TreeGrafter"/>
</dbReference>
<reference evidence="11 12" key="1">
    <citation type="journal article" date="2013" name="Genome Biol. Evol.">
        <title>Genome evolution and phylogenomic analysis of candidatus kinetoplastibacterium, the betaproteobacterial endosymbionts of strigomonas and angomonas.</title>
        <authorList>
            <person name="Alves J.M."/>
            <person name="Serrano M.G."/>
            <person name="Maia da Silva F."/>
            <person name="Voegtly L.J."/>
            <person name="Matveyev A.V."/>
            <person name="Teixeira M.M."/>
            <person name="Camargo E.P."/>
            <person name="Buck G.A."/>
        </authorList>
    </citation>
    <scope>NUCLEOTIDE SEQUENCE [LARGE SCALE GENOMIC DNA]</scope>
    <source>
        <strain evidence="11 12">TCC036E</strain>
    </source>
</reference>
<evidence type="ECO:0000256" key="3">
    <source>
        <dbReference type="ARBA" id="ARBA00022598"/>
    </source>
</evidence>
<evidence type="ECO:0000256" key="6">
    <source>
        <dbReference type="ARBA" id="ARBA00022840"/>
    </source>
</evidence>
<dbReference type="PANTHER" id="PTHR38761:SF1">
    <property type="entry name" value="GLUTAMATE--CYSTEINE LIGASE"/>
    <property type="match status" value="1"/>
</dbReference>
<dbReference type="HOGENOM" id="CLU_020728_3_0_4"/>
<evidence type="ECO:0000259" key="10">
    <source>
        <dbReference type="Pfam" id="PF04262"/>
    </source>
</evidence>
<sequence>MHNSRNIYFKEALLNKLDRLTTQSNISNKILRGIEREGLRVDNSGKLSCKKHPEKLGSPLTNDKITTDYSESLLELITGTHNNIDSLIKELLDTHRFVYEAMEEERLWHNSMPPLLMPNEEDIPIAFYGKSNAGLLKHIYRKGLAHRYGKTMQCISGLHYNFSISDDVWKAIYDDSRAITSSLKSHSYSSLIRNFIRYSWLILYLFGSSPAISKTFFKPNHTCKLDVLDNETLYMPYATSLRMSDIGYQSKVQEQLKICYNDLDAFIEKITWGLKTSWPEYELIGTYQNNEWLQLNTNILQIENEYYSSIRPKCTVKNGERPINALKKRGIEYVEIRCLDIDPNASIGISKDTCLFLDAFLLFCAVDESPLFHENADCKHYYDNFIKVSTHGRKPKLLLNNKRSISLVEWGNEIIDKIKPYAELLDKDNPGELHSKALQTQLKKVNNVELTPSFDMLNQMQKNRKNLHEYTLDKSKQHYENIMKHKISKETLTEYQNHSADSIKLQENIEKNESGSLENYILNSLELY</sequence>
<dbReference type="eggNOG" id="COG2918">
    <property type="taxonomic scope" value="Bacteria"/>
</dbReference>
<keyword evidence="12" id="KW-1185">Reference proteome</keyword>
<keyword evidence="6 8" id="KW-0067">ATP-binding</keyword>
<evidence type="ECO:0000256" key="2">
    <source>
        <dbReference type="ARBA" id="ARBA00008772"/>
    </source>
</evidence>
<evidence type="ECO:0000313" key="11">
    <source>
        <dbReference type="EMBL" id="AGF47363.1"/>
    </source>
</evidence>
<dbReference type="GO" id="GO:0004357">
    <property type="term" value="F:glutamate-cysteine ligase activity"/>
    <property type="evidence" value="ECO:0007669"/>
    <property type="project" value="UniProtKB-UniRule"/>
</dbReference>
<dbReference type="InterPro" id="IPR014746">
    <property type="entry name" value="Gln_synth/guanido_kin_cat_dom"/>
</dbReference>
<dbReference type="GO" id="GO:0046872">
    <property type="term" value="F:metal ion binding"/>
    <property type="evidence" value="ECO:0007669"/>
    <property type="project" value="TreeGrafter"/>
</dbReference>
<organism evidence="11 12">
    <name type="scientific">Candidatus Kinetoplastidibacterium crithidiae TCC036E</name>
    <dbReference type="NCBI Taxonomy" id="1208918"/>
    <lineage>
        <taxon>Bacteria</taxon>
        <taxon>Pseudomonadati</taxon>
        <taxon>Pseudomonadota</taxon>
        <taxon>Betaproteobacteria</taxon>
        <taxon>Candidatus Kinetoplastidibacterium</taxon>
    </lineage>
</organism>
<dbReference type="PATRIC" id="fig|1208918.3.peg.59"/>
<dbReference type="AlphaFoldDB" id="M1L3P9"/>
<evidence type="ECO:0000256" key="4">
    <source>
        <dbReference type="ARBA" id="ARBA00022684"/>
    </source>
</evidence>
<dbReference type="RefSeq" id="WP_015238905.1">
    <property type="nucleotide sequence ID" value="NC_020283.1"/>
</dbReference>
<evidence type="ECO:0000256" key="7">
    <source>
        <dbReference type="ARBA" id="ARBA00048819"/>
    </source>
</evidence>
<proteinExistence type="inferred from homology"/>
<comment type="pathway">
    <text evidence="1 8 9">Sulfur metabolism; glutathione biosynthesis; glutathione from L-cysteine and L-glutamate: step 1/2.</text>
</comment>
<comment type="catalytic activity">
    <reaction evidence="7 8 9">
        <text>L-cysteine + L-glutamate + ATP = gamma-L-glutamyl-L-cysteine + ADP + phosphate + H(+)</text>
        <dbReference type="Rhea" id="RHEA:13285"/>
        <dbReference type="ChEBI" id="CHEBI:15378"/>
        <dbReference type="ChEBI" id="CHEBI:29985"/>
        <dbReference type="ChEBI" id="CHEBI:30616"/>
        <dbReference type="ChEBI" id="CHEBI:35235"/>
        <dbReference type="ChEBI" id="CHEBI:43474"/>
        <dbReference type="ChEBI" id="CHEBI:58173"/>
        <dbReference type="ChEBI" id="CHEBI:456216"/>
        <dbReference type="EC" id="6.3.2.2"/>
    </reaction>
</comment>
<dbReference type="InterPro" id="IPR007370">
    <property type="entry name" value="Glu_cys_ligase"/>
</dbReference>
<dbReference type="KEGG" id="kct:CDEE_0280"/>
<keyword evidence="4 8" id="KW-0317">Glutathione biosynthesis</keyword>